<organism evidence="3 4">
    <name type="scientific">Chitinophaga oryziterrae</name>
    <dbReference type="NCBI Taxonomy" id="1031224"/>
    <lineage>
        <taxon>Bacteria</taxon>
        <taxon>Pseudomonadati</taxon>
        <taxon>Bacteroidota</taxon>
        <taxon>Chitinophagia</taxon>
        <taxon>Chitinophagales</taxon>
        <taxon>Chitinophagaceae</taxon>
        <taxon>Chitinophaga</taxon>
    </lineage>
</organism>
<gene>
    <name evidence="3" type="ORF">GO495_31360</name>
</gene>
<dbReference type="Pfam" id="PF25967">
    <property type="entry name" value="RND-MFP_C"/>
    <property type="match status" value="1"/>
</dbReference>
<evidence type="ECO:0000313" key="4">
    <source>
        <dbReference type="Proteomes" id="UP000468388"/>
    </source>
</evidence>
<evidence type="ECO:0000259" key="2">
    <source>
        <dbReference type="Pfam" id="PF25967"/>
    </source>
</evidence>
<name>A0A6N8JLJ9_9BACT</name>
<dbReference type="GO" id="GO:1990281">
    <property type="term" value="C:efflux pump complex"/>
    <property type="evidence" value="ECO:0007669"/>
    <property type="project" value="TreeGrafter"/>
</dbReference>
<protein>
    <submittedName>
        <fullName evidence="3">Uncharacterized protein</fullName>
    </submittedName>
</protein>
<dbReference type="EMBL" id="WRXO01000016">
    <property type="protein sequence ID" value="MVT45128.1"/>
    <property type="molecule type" value="Genomic_DNA"/>
</dbReference>
<accession>A0A6N8JLJ9</accession>
<feature type="domain" description="Multidrug resistance protein MdtA-like C-terminal permuted SH3" evidence="2">
    <location>
        <begin position="152"/>
        <end position="205"/>
    </location>
</feature>
<evidence type="ECO:0000259" key="1">
    <source>
        <dbReference type="Pfam" id="PF25954"/>
    </source>
</evidence>
<dbReference type="Pfam" id="PF25954">
    <property type="entry name" value="Beta-barrel_RND_2"/>
    <property type="match status" value="1"/>
</dbReference>
<dbReference type="PANTHER" id="PTHR30469">
    <property type="entry name" value="MULTIDRUG RESISTANCE PROTEIN MDTA"/>
    <property type="match status" value="1"/>
</dbReference>
<dbReference type="GO" id="GO:0015562">
    <property type="term" value="F:efflux transmembrane transporter activity"/>
    <property type="evidence" value="ECO:0007669"/>
    <property type="project" value="TreeGrafter"/>
</dbReference>
<feature type="domain" description="CusB-like beta-barrel" evidence="1">
    <location>
        <begin position="73"/>
        <end position="144"/>
    </location>
</feature>
<dbReference type="Gene3D" id="2.40.420.20">
    <property type="match status" value="1"/>
</dbReference>
<proteinExistence type="predicted"/>
<dbReference type="AlphaFoldDB" id="A0A6N8JLJ9"/>
<reference evidence="3 4" key="1">
    <citation type="submission" date="2019-12" db="EMBL/GenBank/DDBJ databases">
        <title>The draft genomic sequence of strain Chitinophaga oryziterrae JCM 16595.</title>
        <authorList>
            <person name="Zhang X."/>
        </authorList>
    </citation>
    <scope>NUCLEOTIDE SEQUENCE [LARGE SCALE GENOMIC DNA]</scope>
    <source>
        <strain evidence="3 4">JCM 16595</strain>
    </source>
</reference>
<dbReference type="RefSeq" id="WP_157303913.1">
    <property type="nucleotide sequence ID" value="NZ_BAAAZB010000016.1"/>
</dbReference>
<keyword evidence="4" id="KW-1185">Reference proteome</keyword>
<sequence>MNCNFLLCLLFTSGMYLQGCKHPQVEGGVTKKTFVLSDTMLKTIRIDTADLEPVFMELHFSGKVAEKENTGIIVNVAAADLSHVTKGFTADVVTASLPNKIFHGTVDGVNTLTDTLSQTGQLSIKMDFAGKALKPEMFTKVVLRCDEGDDMVAVPEGAVIEDHSKNFVLVFKDKYNIQVREVETYTTSGDVTYISKGLNAGESVISAHQQQIYNALSDN</sequence>
<dbReference type="Proteomes" id="UP000468388">
    <property type="component" value="Unassembled WGS sequence"/>
</dbReference>
<dbReference type="InterPro" id="IPR058627">
    <property type="entry name" value="MdtA-like_C"/>
</dbReference>
<dbReference type="OrthoDB" id="646039at2"/>
<evidence type="ECO:0000313" key="3">
    <source>
        <dbReference type="EMBL" id="MVT45128.1"/>
    </source>
</evidence>
<dbReference type="InterPro" id="IPR058792">
    <property type="entry name" value="Beta-barrel_RND_2"/>
</dbReference>
<comment type="caution">
    <text evidence="3">The sequence shown here is derived from an EMBL/GenBank/DDBJ whole genome shotgun (WGS) entry which is preliminary data.</text>
</comment>
<dbReference type="Gene3D" id="2.40.30.170">
    <property type="match status" value="1"/>
</dbReference>